<accession>S4S0P3</accession>
<dbReference type="GeneTree" id="ENSGT01030000235875"/>
<reference evidence="1" key="1">
    <citation type="submission" date="2025-08" db="UniProtKB">
        <authorList>
            <consortium name="Ensembl"/>
        </authorList>
    </citation>
    <scope>IDENTIFICATION</scope>
</reference>
<evidence type="ECO:0000313" key="1">
    <source>
        <dbReference type="Ensembl" id="ENSPMAP00000011034.1"/>
    </source>
</evidence>
<dbReference type="HOGENOM" id="CLU_217414_0_0_1"/>
<dbReference type="Gene3D" id="3.80.10.10">
    <property type="entry name" value="Ribonuclease Inhibitor"/>
    <property type="match status" value="1"/>
</dbReference>
<proteinExistence type="predicted"/>
<reference evidence="1" key="2">
    <citation type="submission" date="2025-09" db="UniProtKB">
        <authorList>
            <consortium name="Ensembl"/>
        </authorList>
    </citation>
    <scope>IDENTIFICATION</scope>
</reference>
<dbReference type="InterPro" id="IPR032675">
    <property type="entry name" value="LRR_dom_sf"/>
</dbReference>
<evidence type="ECO:0008006" key="2">
    <source>
        <dbReference type="Google" id="ProtNLM"/>
    </source>
</evidence>
<protein>
    <recommendedName>
        <fullName evidence="2">Variable lymphocyte receptor B cassette</fullName>
    </recommendedName>
</protein>
<dbReference type="Ensembl" id="ENSPMAT00000011080.1">
    <property type="protein sequence ID" value="ENSPMAP00000011034.1"/>
    <property type="gene ID" value="ENSPMAG00000010052.1"/>
</dbReference>
<organism evidence="1">
    <name type="scientific">Petromyzon marinus</name>
    <name type="common">Sea lamprey</name>
    <dbReference type="NCBI Taxonomy" id="7757"/>
    <lineage>
        <taxon>Eukaryota</taxon>
        <taxon>Metazoa</taxon>
        <taxon>Chordata</taxon>
        <taxon>Craniata</taxon>
        <taxon>Vertebrata</taxon>
        <taxon>Cyclostomata</taxon>
        <taxon>Hyperoartia</taxon>
        <taxon>Petromyzontiformes</taxon>
        <taxon>Petromyzontidae</taxon>
        <taxon>Petromyzon</taxon>
    </lineage>
</organism>
<name>S4S0P3_PETMA</name>
<sequence length="41" mass="4485">PWDCECSDILYLKNWIVQHASIVNPSGYGGVDNVKCSGTKS</sequence>
<dbReference type="AlphaFoldDB" id="S4S0P3"/>